<name>A0A1F5VTW3_9BACT</name>
<dbReference type="AlphaFoldDB" id="A0A1F5VTW3"/>
<evidence type="ECO:0000313" key="2">
    <source>
        <dbReference type="Proteomes" id="UP000178943"/>
    </source>
</evidence>
<reference evidence="1 2" key="1">
    <citation type="journal article" date="2016" name="Nat. Commun.">
        <title>Thousands of microbial genomes shed light on interconnected biogeochemical processes in an aquifer system.</title>
        <authorList>
            <person name="Anantharaman K."/>
            <person name="Brown C.T."/>
            <person name="Hug L.A."/>
            <person name="Sharon I."/>
            <person name="Castelle C.J."/>
            <person name="Probst A.J."/>
            <person name="Thomas B.C."/>
            <person name="Singh A."/>
            <person name="Wilkins M.J."/>
            <person name="Karaoz U."/>
            <person name="Brodie E.L."/>
            <person name="Williams K.H."/>
            <person name="Hubbard S.S."/>
            <person name="Banfield J.F."/>
        </authorList>
    </citation>
    <scope>NUCLEOTIDE SEQUENCE [LARGE SCALE GENOMIC DNA]</scope>
</reference>
<organism evidence="1 2">
    <name type="scientific">Candidatus Fischerbacteria bacterium RBG_13_37_8</name>
    <dbReference type="NCBI Taxonomy" id="1817863"/>
    <lineage>
        <taxon>Bacteria</taxon>
        <taxon>Candidatus Fischeribacteriota</taxon>
    </lineage>
</organism>
<evidence type="ECO:0000313" key="1">
    <source>
        <dbReference type="EMBL" id="OGF66892.1"/>
    </source>
</evidence>
<protein>
    <submittedName>
        <fullName evidence="1">Uncharacterized protein</fullName>
    </submittedName>
</protein>
<gene>
    <name evidence="1" type="ORF">A2Y62_01485</name>
</gene>
<comment type="caution">
    <text evidence="1">The sequence shown here is derived from an EMBL/GenBank/DDBJ whole genome shotgun (WGS) entry which is preliminary data.</text>
</comment>
<dbReference type="Proteomes" id="UP000178943">
    <property type="component" value="Unassembled WGS sequence"/>
</dbReference>
<accession>A0A1F5VTW3</accession>
<proteinExistence type="predicted"/>
<sequence length="196" mass="22860">MALFDLYFYSGTRTESFFQSEILANSKVWLDGREGFFDRYFHNKSPFDKIRFVPIAQMPDTPESLESLPFIEAKIIEKNHARAKILINSIQTLGAWARTISLSFAETIDSLPEILIPSPELFSTINEQISSTGYYWWKSDKPLQRIDELRLLCVFQCIEEIRCLFLTTNAVPSHLVTLTSIEDNDEERLRKRYYLS</sequence>
<dbReference type="EMBL" id="MFGW01000078">
    <property type="protein sequence ID" value="OGF66892.1"/>
    <property type="molecule type" value="Genomic_DNA"/>
</dbReference>